<dbReference type="PANTHER" id="PTHR21137:SF35">
    <property type="entry name" value="ODORANT RECEPTOR 19A-RELATED"/>
    <property type="match status" value="1"/>
</dbReference>
<accession>A0A6J1WLK6</accession>
<evidence type="ECO:0000256" key="2">
    <source>
        <dbReference type="ARBA" id="ARBA00022475"/>
    </source>
</evidence>
<dbReference type="InterPro" id="IPR004117">
    <property type="entry name" value="7tm6_olfct_rcpt"/>
</dbReference>
<dbReference type="GeneID" id="113515638"/>
<proteinExistence type="inferred from homology"/>
<keyword evidence="11" id="KW-1185">Reference proteome</keyword>
<feature type="transmembrane region" description="Helical" evidence="10">
    <location>
        <begin position="72"/>
        <end position="98"/>
    </location>
</feature>
<keyword evidence="2" id="KW-1003">Cell membrane</keyword>
<dbReference type="AlphaFoldDB" id="A0A6J1WLK6"/>
<dbReference type="RefSeq" id="XP_026755699.2">
    <property type="nucleotide sequence ID" value="XM_026899898.3"/>
</dbReference>
<dbReference type="Pfam" id="PF02949">
    <property type="entry name" value="7tm_6"/>
    <property type="match status" value="1"/>
</dbReference>
<organism evidence="11 12">
    <name type="scientific">Galleria mellonella</name>
    <name type="common">Greater wax moth</name>
    <dbReference type="NCBI Taxonomy" id="7137"/>
    <lineage>
        <taxon>Eukaryota</taxon>
        <taxon>Metazoa</taxon>
        <taxon>Ecdysozoa</taxon>
        <taxon>Arthropoda</taxon>
        <taxon>Hexapoda</taxon>
        <taxon>Insecta</taxon>
        <taxon>Pterygota</taxon>
        <taxon>Neoptera</taxon>
        <taxon>Endopterygota</taxon>
        <taxon>Lepidoptera</taxon>
        <taxon>Glossata</taxon>
        <taxon>Ditrysia</taxon>
        <taxon>Pyraloidea</taxon>
        <taxon>Pyralidae</taxon>
        <taxon>Galleriinae</taxon>
        <taxon>Galleria</taxon>
    </lineage>
</organism>
<evidence type="ECO:0000256" key="10">
    <source>
        <dbReference type="RuleBase" id="RU351113"/>
    </source>
</evidence>
<feature type="transmembrane region" description="Helical" evidence="10">
    <location>
        <begin position="169"/>
        <end position="192"/>
    </location>
</feature>
<dbReference type="GO" id="GO:0004984">
    <property type="term" value="F:olfactory receptor activity"/>
    <property type="evidence" value="ECO:0007669"/>
    <property type="project" value="InterPro"/>
</dbReference>
<keyword evidence="7 10" id="KW-0472">Membrane</keyword>
<evidence type="ECO:0000256" key="5">
    <source>
        <dbReference type="ARBA" id="ARBA00022725"/>
    </source>
</evidence>
<evidence type="ECO:0000256" key="9">
    <source>
        <dbReference type="ARBA" id="ARBA00023224"/>
    </source>
</evidence>
<evidence type="ECO:0000256" key="6">
    <source>
        <dbReference type="ARBA" id="ARBA00022989"/>
    </source>
</evidence>
<keyword evidence="9 10" id="KW-0807">Transducer</keyword>
<dbReference type="GO" id="GO:0005549">
    <property type="term" value="F:odorant binding"/>
    <property type="evidence" value="ECO:0007669"/>
    <property type="project" value="InterPro"/>
</dbReference>
<evidence type="ECO:0000256" key="4">
    <source>
        <dbReference type="ARBA" id="ARBA00022692"/>
    </source>
</evidence>
<feature type="transmembrane region" description="Helical" evidence="10">
    <location>
        <begin position="110"/>
        <end position="127"/>
    </location>
</feature>
<evidence type="ECO:0000256" key="3">
    <source>
        <dbReference type="ARBA" id="ARBA00022606"/>
    </source>
</evidence>
<evidence type="ECO:0000313" key="11">
    <source>
        <dbReference type="Proteomes" id="UP001652740"/>
    </source>
</evidence>
<keyword evidence="3 10" id="KW-0716">Sensory transduction</keyword>
<sequence>MIWYNLTTLCTFVSKTSYSKMALLLKIKKLFTKEDYDFDSPDINLRNFHPQLYIYLAAMGIFTNNRDSLLRFIWPSVCISLLFIAIVFEGMFLVHGVIVKDYAFATECSFYFLLIGMVFAVYGGVFYNRDEVFQLIDDMNNDFVFIRTMESKYRDRFLKGQLLIHKLCCIWYIFMTTIVFLYILLMLCSLVMQSLFKADIDVIRPLLFPMWLPADDPYRTPNYELFLFFQICLLAIVNQVFSGYIYMLFHVLLHYYCILDMIIKDFEVIFDGLDESVVCLLSKDPVRKQLQSTLNGRMKRIVNWHLAVFKGVKTVSSIFGPPLVYQVMVSAIFICLMAYQVAENLKKGQLDIIFVMLLTAAILQLWIPCYVGTLLRDKGYAVGNACWNSGWHETRLGTLIRADMVLVIQRSQQPLAIKFIGLPQLQLETFSSIISTAYTYFNMLRQYNPDS</sequence>
<comment type="caution">
    <text evidence="10">Lacks conserved residue(s) required for the propagation of feature annotation.</text>
</comment>
<comment type="subcellular location">
    <subcellularLocation>
        <location evidence="1 10">Cell membrane</location>
        <topology evidence="1 10">Multi-pass membrane protein</topology>
    </subcellularLocation>
</comment>
<evidence type="ECO:0000256" key="1">
    <source>
        <dbReference type="ARBA" id="ARBA00004651"/>
    </source>
</evidence>
<protein>
    <recommendedName>
        <fullName evidence="10">Odorant receptor</fullName>
    </recommendedName>
</protein>
<dbReference type="PANTHER" id="PTHR21137">
    <property type="entry name" value="ODORANT RECEPTOR"/>
    <property type="match status" value="1"/>
</dbReference>
<comment type="similarity">
    <text evidence="10">Belongs to the insect chemoreceptor superfamily. Heteromeric odorant receptor channel (TC 1.A.69) family.</text>
</comment>
<keyword evidence="6 10" id="KW-1133">Transmembrane helix</keyword>
<dbReference type="GO" id="GO:0007165">
    <property type="term" value="P:signal transduction"/>
    <property type="evidence" value="ECO:0007669"/>
    <property type="project" value="UniProtKB-KW"/>
</dbReference>
<keyword evidence="8 10" id="KW-0675">Receptor</keyword>
<feature type="transmembrane region" description="Helical" evidence="10">
    <location>
        <begin position="352"/>
        <end position="371"/>
    </location>
</feature>
<reference evidence="12" key="1">
    <citation type="submission" date="2025-08" db="UniProtKB">
        <authorList>
            <consortium name="RefSeq"/>
        </authorList>
    </citation>
    <scope>IDENTIFICATION</scope>
    <source>
        <tissue evidence="12">Whole larvae</tissue>
    </source>
</reference>
<gene>
    <name evidence="12" type="primary">LOC113515638</name>
</gene>
<evidence type="ECO:0000313" key="12">
    <source>
        <dbReference type="RefSeq" id="XP_026755699.2"/>
    </source>
</evidence>
<keyword evidence="4 10" id="KW-0812">Transmembrane</keyword>
<feature type="transmembrane region" description="Helical" evidence="10">
    <location>
        <begin position="225"/>
        <end position="249"/>
    </location>
</feature>
<name>A0A6J1WLK6_GALME</name>
<feature type="transmembrane region" description="Helical" evidence="10">
    <location>
        <begin position="323"/>
        <end position="340"/>
    </location>
</feature>
<evidence type="ECO:0000256" key="7">
    <source>
        <dbReference type="ARBA" id="ARBA00023136"/>
    </source>
</evidence>
<evidence type="ECO:0000256" key="8">
    <source>
        <dbReference type="ARBA" id="ARBA00023170"/>
    </source>
</evidence>
<dbReference type="InParanoid" id="A0A6J1WLK6"/>
<dbReference type="Proteomes" id="UP001652740">
    <property type="component" value="Unplaced"/>
</dbReference>
<dbReference type="KEGG" id="gmw:113515638"/>
<dbReference type="GO" id="GO:0005886">
    <property type="term" value="C:plasma membrane"/>
    <property type="evidence" value="ECO:0007669"/>
    <property type="project" value="UniProtKB-SubCell"/>
</dbReference>
<keyword evidence="5 10" id="KW-0552">Olfaction</keyword>